<dbReference type="AlphaFoldDB" id="A0A077QG91"/>
<dbReference type="SMART" id="SM00332">
    <property type="entry name" value="PP2Cc"/>
    <property type="match status" value="1"/>
</dbReference>
<feature type="domain" description="PPM-type phosphatase" evidence="1">
    <location>
        <begin position="6"/>
        <end position="242"/>
    </location>
</feature>
<dbReference type="InterPro" id="IPR036457">
    <property type="entry name" value="PPM-type-like_dom_sf"/>
</dbReference>
<protein>
    <recommendedName>
        <fullName evidence="1">PPM-type phosphatase domain-containing protein</fullName>
    </recommendedName>
</protein>
<dbReference type="Proteomes" id="UP000028480">
    <property type="component" value="Unassembled WGS sequence"/>
</dbReference>
<dbReference type="InterPro" id="IPR001932">
    <property type="entry name" value="PPM-type_phosphatase-like_dom"/>
</dbReference>
<dbReference type="Pfam" id="PF13672">
    <property type="entry name" value="PP2C_2"/>
    <property type="match status" value="1"/>
</dbReference>
<dbReference type="SUPFAM" id="SSF81606">
    <property type="entry name" value="PP2C-like"/>
    <property type="match status" value="1"/>
</dbReference>
<dbReference type="RefSeq" id="WP_038182086.1">
    <property type="nucleotide sequence ID" value="NZ_CAWLWA010000060.1"/>
</dbReference>
<sequence length="245" mass="27694">MINLVTSSIFSFSKDISVDNQDAILSPRKLANGYIFAVADGVGSYEGAREAANLTISYLETLSINEHFDIGNIFEGINKEIRNLPLINSSFHKAATTLTFCFINDDGIWIGHIGDCRLYIQKENKLKQITKDHTRHQQLIDEKIFTAKELKGQPGKNILTTAISPSIPTDYASIFIPREEFSIDDNYIKIFIMSDGAHHFWEKRPRFSDNTLRNPVRFASSLQKRIEKATPIDDYSLVAASFKIS</sequence>
<accession>A0A077QG91</accession>
<comment type="caution">
    <text evidence="2">The sequence shown here is derived from an EMBL/GenBank/DDBJ whole genome shotgun (WGS) entry which is preliminary data.</text>
</comment>
<gene>
    <name evidence="2" type="ORF">XBI1_780003</name>
</gene>
<dbReference type="PROSITE" id="PS51746">
    <property type="entry name" value="PPM_2"/>
    <property type="match status" value="1"/>
</dbReference>
<dbReference type="SMART" id="SM00331">
    <property type="entry name" value="PP2C_SIG"/>
    <property type="match status" value="1"/>
</dbReference>
<reference evidence="2" key="1">
    <citation type="submission" date="2013-07" db="EMBL/GenBank/DDBJ databases">
        <title>Sub-species coevolution in mutualistic symbiosis.</title>
        <authorList>
            <person name="Murfin K."/>
            <person name="Klassen J."/>
            <person name="Lee M."/>
            <person name="Forst S."/>
            <person name="Stock P."/>
            <person name="Goodrich-Blair H."/>
        </authorList>
    </citation>
    <scope>NUCLEOTIDE SEQUENCE [LARGE SCALE GENOMIC DNA]</scope>
    <source>
        <strain evidence="2">Intermedium</strain>
    </source>
</reference>
<organism evidence="2">
    <name type="scientific">Xenorhabdus bovienii str. Intermedium</name>
    <dbReference type="NCBI Taxonomy" id="1379677"/>
    <lineage>
        <taxon>Bacteria</taxon>
        <taxon>Pseudomonadati</taxon>
        <taxon>Pseudomonadota</taxon>
        <taxon>Gammaproteobacteria</taxon>
        <taxon>Enterobacterales</taxon>
        <taxon>Morganellaceae</taxon>
        <taxon>Xenorhabdus</taxon>
    </lineage>
</organism>
<proteinExistence type="predicted"/>
<dbReference type="EMBL" id="CBTB010000288">
    <property type="protein sequence ID" value="CDH35062.1"/>
    <property type="molecule type" value="Genomic_DNA"/>
</dbReference>
<name>A0A077QG91_XENBV</name>
<dbReference type="HOGENOM" id="CLU_034545_4_2_6"/>
<evidence type="ECO:0000313" key="2">
    <source>
        <dbReference type="EMBL" id="CDH35062.1"/>
    </source>
</evidence>
<evidence type="ECO:0000259" key="1">
    <source>
        <dbReference type="PROSITE" id="PS51746"/>
    </source>
</evidence>
<dbReference type="Gene3D" id="3.60.40.10">
    <property type="entry name" value="PPM-type phosphatase domain"/>
    <property type="match status" value="1"/>
</dbReference>